<reference evidence="3 4" key="1">
    <citation type="submission" date="2014-04" db="EMBL/GenBank/DDBJ databases">
        <authorList>
            <consortium name="DOE Joint Genome Institute"/>
            <person name="Kuo A."/>
            <person name="Kohler A."/>
            <person name="Costa M.D."/>
            <person name="Nagy L.G."/>
            <person name="Floudas D."/>
            <person name="Copeland A."/>
            <person name="Barry K.W."/>
            <person name="Cichocki N."/>
            <person name="Veneault-Fourrey C."/>
            <person name="LaButti K."/>
            <person name="Lindquist E.A."/>
            <person name="Lipzen A."/>
            <person name="Lundell T."/>
            <person name="Morin E."/>
            <person name="Murat C."/>
            <person name="Sun H."/>
            <person name="Tunlid A."/>
            <person name="Henrissat B."/>
            <person name="Grigoriev I.V."/>
            <person name="Hibbett D.S."/>
            <person name="Martin F."/>
            <person name="Nordberg H.P."/>
            <person name="Cantor M.N."/>
            <person name="Hua S.X."/>
        </authorList>
    </citation>
    <scope>NUCLEOTIDE SEQUENCE [LARGE SCALE GENOMIC DNA]</scope>
    <source>
        <strain evidence="3 4">441</strain>
    </source>
</reference>
<dbReference type="InterPro" id="IPR014720">
    <property type="entry name" value="dsRBD_dom"/>
</dbReference>
<sequence>MEHGYRQQLNDFVQRKYGGTKEVKWEDSKSGPEHRPSWEFRAILDGYEIGHGQGISKGAAKEAAAARALEYLRSREE</sequence>
<evidence type="ECO:0000256" key="1">
    <source>
        <dbReference type="PROSITE-ProRule" id="PRU00266"/>
    </source>
</evidence>
<name>A0A0C9Z959_9AGAM</name>
<evidence type="ECO:0000259" key="2">
    <source>
        <dbReference type="PROSITE" id="PS50137"/>
    </source>
</evidence>
<keyword evidence="4" id="KW-1185">Reference proteome</keyword>
<evidence type="ECO:0000313" key="3">
    <source>
        <dbReference type="EMBL" id="KIK16453.1"/>
    </source>
</evidence>
<dbReference type="OrthoDB" id="112668at2759"/>
<keyword evidence="1" id="KW-0694">RNA-binding</keyword>
<dbReference type="SMART" id="SM00358">
    <property type="entry name" value="DSRM"/>
    <property type="match status" value="1"/>
</dbReference>
<dbReference type="HOGENOM" id="CLU_172700_2_1_1"/>
<accession>A0A0C9Z959</accession>
<dbReference type="PROSITE" id="PS50137">
    <property type="entry name" value="DS_RBD"/>
    <property type="match status" value="1"/>
</dbReference>
<dbReference type="Pfam" id="PF00035">
    <property type="entry name" value="dsrm"/>
    <property type="match status" value="1"/>
</dbReference>
<gene>
    <name evidence="3" type="ORF">PISMIDRAFT_686231</name>
</gene>
<dbReference type="AlphaFoldDB" id="A0A0C9Z959"/>
<dbReference type="EMBL" id="KN833856">
    <property type="protein sequence ID" value="KIK16453.1"/>
    <property type="molecule type" value="Genomic_DNA"/>
</dbReference>
<dbReference type="Gene3D" id="3.30.160.20">
    <property type="match status" value="1"/>
</dbReference>
<reference evidence="4" key="2">
    <citation type="submission" date="2015-01" db="EMBL/GenBank/DDBJ databases">
        <title>Evolutionary Origins and Diversification of the Mycorrhizal Mutualists.</title>
        <authorList>
            <consortium name="DOE Joint Genome Institute"/>
            <consortium name="Mycorrhizal Genomics Consortium"/>
            <person name="Kohler A."/>
            <person name="Kuo A."/>
            <person name="Nagy L.G."/>
            <person name="Floudas D."/>
            <person name="Copeland A."/>
            <person name="Barry K.W."/>
            <person name="Cichocki N."/>
            <person name="Veneault-Fourrey C."/>
            <person name="LaButti K."/>
            <person name="Lindquist E.A."/>
            <person name="Lipzen A."/>
            <person name="Lundell T."/>
            <person name="Morin E."/>
            <person name="Murat C."/>
            <person name="Riley R."/>
            <person name="Ohm R."/>
            <person name="Sun H."/>
            <person name="Tunlid A."/>
            <person name="Henrissat B."/>
            <person name="Grigoriev I.V."/>
            <person name="Hibbett D.S."/>
            <person name="Martin F."/>
        </authorList>
    </citation>
    <scope>NUCLEOTIDE SEQUENCE [LARGE SCALE GENOMIC DNA]</scope>
    <source>
        <strain evidence="4">441</strain>
    </source>
</reference>
<dbReference type="SUPFAM" id="SSF54768">
    <property type="entry name" value="dsRNA-binding domain-like"/>
    <property type="match status" value="1"/>
</dbReference>
<organism evidence="3 4">
    <name type="scientific">Pisolithus microcarpus 441</name>
    <dbReference type="NCBI Taxonomy" id="765257"/>
    <lineage>
        <taxon>Eukaryota</taxon>
        <taxon>Fungi</taxon>
        <taxon>Dikarya</taxon>
        <taxon>Basidiomycota</taxon>
        <taxon>Agaricomycotina</taxon>
        <taxon>Agaricomycetes</taxon>
        <taxon>Agaricomycetidae</taxon>
        <taxon>Boletales</taxon>
        <taxon>Sclerodermatineae</taxon>
        <taxon>Pisolithaceae</taxon>
        <taxon>Pisolithus</taxon>
    </lineage>
</organism>
<feature type="domain" description="DRBM" evidence="2">
    <location>
        <begin position="4"/>
        <end position="74"/>
    </location>
</feature>
<evidence type="ECO:0000313" key="4">
    <source>
        <dbReference type="Proteomes" id="UP000054018"/>
    </source>
</evidence>
<dbReference type="GO" id="GO:0003723">
    <property type="term" value="F:RNA binding"/>
    <property type="evidence" value="ECO:0007669"/>
    <property type="project" value="UniProtKB-UniRule"/>
</dbReference>
<proteinExistence type="predicted"/>
<dbReference type="Proteomes" id="UP000054018">
    <property type="component" value="Unassembled WGS sequence"/>
</dbReference>
<protein>
    <recommendedName>
        <fullName evidence="2">DRBM domain-containing protein</fullName>
    </recommendedName>
</protein>